<dbReference type="InterPro" id="IPR029071">
    <property type="entry name" value="Ubiquitin-like_domsf"/>
</dbReference>
<evidence type="ECO:0000256" key="6">
    <source>
        <dbReference type="ARBA" id="ARBA00022989"/>
    </source>
</evidence>
<evidence type="ECO:0000313" key="12">
    <source>
        <dbReference type="EMBL" id="ELP87488.1"/>
    </source>
</evidence>
<evidence type="ECO:0000256" key="4">
    <source>
        <dbReference type="ARBA" id="ARBA00022692"/>
    </source>
</evidence>
<organism evidence="12 13">
    <name type="scientific">Entamoeba invadens IP1</name>
    <dbReference type="NCBI Taxonomy" id="370355"/>
    <lineage>
        <taxon>Eukaryota</taxon>
        <taxon>Amoebozoa</taxon>
        <taxon>Evosea</taxon>
        <taxon>Archamoebae</taxon>
        <taxon>Mastigamoebida</taxon>
        <taxon>Entamoebidae</taxon>
        <taxon>Entamoeba</taxon>
    </lineage>
</organism>
<dbReference type="GeneID" id="14886254"/>
<name>A0A0A1U454_ENTIV</name>
<dbReference type="GO" id="GO:0005789">
    <property type="term" value="C:endoplasmic reticulum membrane"/>
    <property type="evidence" value="ECO:0007669"/>
    <property type="project" value="UniProtKB-SubCell"/>
</dbReference>
<keyword evidence="4 10" id="KW-0812">Transmembrane</keyword>
<keyword evidence="3" id="KW-0444">Lipid biosynthesis</keyword>
<evidence type="ECO:0000259" key="11">
    <source>
        <dbReference type="Pfam" id="PF02544"/>
    </source>
</evidence>
<dbReference type="Proteomes" id="UP000014680">
    <property type="component" value="Unassembled WGS sequence"/>
</dbReference>
<protein>
    <submittedName>
        <fullName evidence="12">Synaptic glycoprotein SC2, putative</fullName>
    </submittedName>
</protein>
<evidence type="ECO:0000256" key="2">
    <source>
        <dbReference type="ARBA" id="ARBA00007742"/>
    </source>
</evidence>
<keyword evidence="8" id="KW-0443">Lipid metabolism</keyword>
<dbReference type="KEGG" id="eiv:EIN_097750"/>
<dbReference type="EMBL" id="KB206860">
    <property type="protein sequence ID" value="ELP87488.1"/>
    <property type="molecule type" value="Genomic_DNA"/>
</dbReference>
<evidence type="ECO:0000256" key="9">
    <source>
        <dbReference type="ARBA" id="ARBA00023136"/>
    </source>
</evidence>
<keyword evidence="6 10" id="KW-1133">Transmembrane helix</keyword>
<dbReference type="PROSITE" id="PS50244">
    <property type="entry name" value="S5A_REDUCTASE"/>
    <property type="match status" value="1"/>
</dbReference>
<evidence type="ECO:0000256" key="5">
    <source>
        <dbReference type="ARBA" id="ARBA00022857"/>
    </source>
</evidence>
<proteinExistence type="inferred from homology"/>
<reference evidence="12 13" key="1">
    <citation type="submission" date="2012-10" db="EMBL/GenBank/DDBJ databases">
        <authorList>
            <person name="Zafar N."/>
            <person name="Inman J."/>
            <person name="Hall N."/>
            <person name="Lorenzi H."/>
            <person name="Caler E."/>
        </authorList>
    </citation>
    <scope>NUCLEOTIDE SEQUENCE [LARGE SCALE GENOMIC DNA]</scope>
    <source>
        <strain evidence="12 13">IP1</strain>
    </source>
</reference>
<keyword evidence="5" id="KW-0521">NADP</keyword>
<dbReference type="GO" id="GO:0042761">
    <property type="term" value="P:very long-chain fatty acid biosynthetic process"/>
    <property type="evidence" value="ECO:0007669"/>
    <property type="project" value="TreeGrafter"/>
</dbReference>
<dbReference type="PANTHER" id="PTHR10556:SF28">
    <property type="entry name" value="VERY-LONG-CHAIN ENOYL-COA REDUCTASE"/>
    <property type="match status" value="1"/>
</dbReference>
<evidence type="ECO:0000256" key="10">
    <source>
        <dbReference type="SAM" id="Phobius"/>
    </source>
</evidence>
<dbReference type="OMA" id="FSQSTMP"/>
<dbReference type="RefSeq" id="XP_004254259.1">
    <property type="nucleotide sequence ID" value="XM_004254211.1"/>
</dbReference>
<feature type="domain" description="3-oxo-5-alpha-steroid 4-dehydrogenase C-terminal" evidence="11">
    <location>
        <begin position="143"/>
        <end position="287"/>
    </location>
</feature>
<dbReference type="Gene3D" id="3.10.20.90">
    <property type="entry name" value="Phosphatidylinositol 3-kinase Catalytic Subunit, Chain A, domain 1"/>
    <property type="match status" value="1"/>
</dbReference>
<evidence type="ECO:0000256" key="3">
    <source>
        <dbReference type="ARBA" id="ARBA00022516"/>
    </source>
</evidence>
<accession>A0A0A1U454</accession>
<feature type="transmembrane region" description="Helical" evidence="10">
    <location>
        <begin position="90"/>
        <end position="113"/>
    </location>
</feature>
<feature type="transmembrane region" description="Helical" evidence="10">
    <location>
        <begin position="177"/>
        <end position="196"/>
    </location>
</feature>
<dbReference type="VEuPathDB" id="AmoebaDB:EIN_097750"/>
<dbReference type="SUPFAM" id="SSF54236">
    <property type="entry name" value="Ubiquitin-like"/>
    <property type="match status" value="1"/>
</dbReference>
<keyword evidence="9 10" id="KW-0472">Membrane</keyword>
<evidence type="ECO:0000313" key="13">
    <source>
        <dbReference type="Proteomes" id="UP000014680"/>
    </source>
</evidence>
<dbReference type="PANTHER" id="PTHR10556">
    <property type="entry name" value="3-OXO-5-ALPHA-STEROID 4-DEHYDROGENASE"/>
    <property type="match status" value="1"/>
</dbReference>
<feature type="transmembrane region" description="Helical" evidence="10">
    <location>
        <begin position="154"/>
        <end position="171"/>
    </location>
</feature>
<sequence length="287" mass="33796">MAKIHVLYKNNNYEVECDLDKQVRAFRLEVQKATGLLACQQGLSYGKDENKVHLEVDKTLRESGVTEETVIDLKDFGKQLPFRFVYICEYVGPLAIYVLCYFISIALGFPNLVQNKIAFYMWTIHYVKRILETIFVHEFGDMTMPFFNLIKNCTYYYGFALVVGINVNFFPKEQYCIPMYLGLLGMIASMVSNGYCHIILKNLRTPGSQEWKMPKGFLFDYITCANYFCEIMTWIFFDLMTGIPLMGVAFSFCGIYQMKEWSLQRHQKYQKLFKDYPNRWILIPYLY</sequence>
<dbReference type="GO" id="GO:0016627">
    <property type="term" value="F:oxidoreductase activity, acting on the CH-CH group of donors"/>
    <property type="evidence" value="ECO:0007669"/>
    <property type="project" value="InterPro"/>
</dbReference>
<dbReference type="InterPro" id="IPR039357">
    <property type="entry name" value="SRD5A/TECR"/>
</dbReference>
<evidence type="ECO:0000256" key="8">
    <source>
        <dbReference type="ARBA" id="ARBA00023098"/>
    </source>
</evidence>
<comment type="subcellular location">
    <subcellularLocation>
        <location evidence="1">Endoplasmic reticulum membrane</location>
        <topology evidence="1">Multi-pass membrane protein</topology>
    </subcellularLocation>
</comment>
<evidence type="ECO:0000256" key="7">
    <source>
        <dbReference type="ARBA" id="ARBA00023002"/>
    </source>
</evidence>
<comment type="similarity">
    <text evidence="2">Belongs to the steroid 5-alpha reductase family.</text>
</comment>
<keyword evidence="7" id="KW-0560">Oxidoreductase</keyword>
<feature type="transmembrane region" description="Helical" evidence="10">
    <location>
        <begin position="242"/>
        <end position="258"/>
    </location>
</feature>
<gene>
    <name evidence="12" type="ORF">EIN_097750</name>
</gene>
<dbReference type="AlphaFoldDB" id="A0A0A1U454"/>
<dbReference type="Pfam" id="PF02544">
    <property type="entry name" value="Steroid_dh"/>
    <property type="match status" value="1"/>
</dbReference>
<evidence type="ECO:0000256" key="1">
    <source>
        <dbReference type="ARBA" id="ARBA00004477"/>
    </source>
</evidence>
<keyword evidence="13" id="KW-1185">Reference proteome</keyword>
<dbReference type="OrthoDB" id="540503at2759"/>
<dbReference type="InterPro" id="IPR001104">
    <property type="entry name" value="3-oxo-5_a-steroid_4-DH_C"/>
</dbReference>